<dbReference type="Proteomes" id="UP000663851">
    <property type="component" value="Unassembled WGS sequence"/>
</dbReference>
<dbReference type="EMBL" id="CAJNYV010000047">
    <property type="protein sequence ID" value="CAF3332289.1"/>
    <property type="molecule type" value="Genomic_DNA"/>
</dbReference>
<dbReference type="EMBL" id="CAJNYD010001405">
    <property type="protein sequence ID" value="CAF3336336.1"/>
    <property type="molecule type" value="Genomic_DNA"/>
</dbReference>
<dbReference type="CDD" id="cd06257">
    <property type="entry name" value="DnaJ"/>
    <property type="match status" value="1"/>
</dbReference>
<evidence type="ECO:0000313" key="6">
    <source>
        <dbReference type="EMBL" id="CAF3457212.1"/>
    </source>
</evidence>
<dbReference type="Proteomes" id="UP000663873">
    <property type="component" value="Unassembled WGS sequence"/>
</dbReference>
<keyword evidence="1" id="KW-0812">Transmembrane</keyword>
<evidence type="ECO:0000313" key="10">
    <source>
        <dbReference type="EMBL" id="CAF4654152.1"/>
    </source>
</evidence>
<name>A0A820M2Z9_9BILA</name>
<evidence type="ECO:0000313" key="9">
    <source>
        <dbReference type="EMBL" id="CAF4463387.1"/>
    </source>
</evidence>
<evidence type="ECO:0008006" key="13">
    <source>
        <dbReference type="Google" id="ProtNLM"/>
    </source>
</evidence>
<dbReference type="Proteomes" id="UP000663862">
    <property type="component" value="Unassembled WGS sequence"/>
</dbReference>
<dbReference type="Gene3D" id="1.10.287.110">
    <property type="entry name" value="DnaJ domain"/>
    <property type="match status" value="1"/>
</dbReference>
<dbReference type="Proteomes" id="UP000663869">
    <property type="component" value="Unassembled WGS sequence"/>
</dbReference>
<feature type="transmembrane region" description="Helical" evidence="1">
    <location>
        <begin position="12"/>
        <end position="31"/>
    </location>
</feature>
<dbReference type="InterPro" id="IPR036869">
    <property type="entry name" value="J_dom_sf"/>
</dbReference>
<dbReference type="Proteomes" id="UP000663848">
    <property type="component" value="Unassembled WGS sequence"/>
</dbReference>
<evidence type="ECO:0000313" key="12">
    <source>
        <dbReference type="Proteomes" id="UP000663873"/>
    </source>
</evidence>
<dbReference type="EMBL" id="CAJOBO010001130">
    <property type="protein sequence ID" value="CAF4341862.1"/>
    <property type="molecule type" value="Genomic_DNA"/>
</dbReference>
<organism evidence="8 12">
    <name type="scientific">Rotaria socialis</name>
    <dbReference type="NCBI Taxonomy" id="392032"/>
    <lineage>
        <taxon>Eukaryota</taxon>
        <taxon>Metazoa</taxon>
        <taxon>Spiralia</taxon>
        <taxon>Gnathifera</taxon>
        <taxon>Rotifera</taxon>
        <taxon>Eurotatoria</taxon>
        <taxon>Bdelloidea</taxon>
        <taxon>Philodinida</taxon>
        <taxon>Philodinidae</taxon>
        <taxon>Rotaria</taxon>
    </lineage>
</organism>
<evidence type="ECO:0000313" key="2">
    <source>
        <dbReference type="EMBL" id="CAF3095909.1"/>
    </source>
</evidence>
<sequence>MKFDYDEGGEKLYYFILPRFAFILLSLPCYLRPRREEIKFVSLAYHAPLITTENEDYDPFAILAVDKEAPISEIKRVCHELSKINHPDRGGDPEEFLKK</sequence>
<evidence type="ECO:0000256" key="1">
    <source>
        <dbReference type="SAM" id="Phobius"/>
    </source>
</evidence>
<keyword evidence="12" id="KW-1185">Reference proteome</keyword>
<evidence type="ECO:0000313" key="3">
    <source>
        <dbReference type="EMBL" id="CAF3314841.1"/>
    </source>
</evidence>
<dbReference type="EMBL" id="CAJOBR010002057">
    <property type="protein sequence ID" value="CAF4654152.1"/>
    <property type="molecule type" value="Genomic_DNA"/>
</dbReference>
<dbReference type="InterPro" id="IPR001623">
    <property type="entry name" value="DnaJ_domain"/>
</dbReference>
<evidence type="ECO:0000313" key="11">
    <source>
        <dbReference type="EMBL" id="CAF4775357.1"/>
    </source>
</evidence>
<evidence type="ECO:0000313" key="8">
    <source>
        <dbReference type="EMBL" id="CAF4366860.1"/>
    </source>
</evidence>
<dbReference type="EMBL" id="CAJNYU010001693">
    <property type="protein sequence ID" value="CAF3457212.1"/>
    <property type="molecule type" value="Genomic_DNA"/>
</dbReference>
<evidence type="ECO:0000313" key="4">
    <source>
        <dbReference type="EMBL" id="CAF3332289.1"/>
    </source>
</evidence>
<dbReference type="Proteomes" id="UP000663865">
    <property type="component" value="Unassembled WGS sequence"/>
</dbReference>
<dbReference type="EMBL" id="CAJOBP010002654">
    <property type="protein sequence ID" value="CAF4366860.1"/>
    <property type="molecule type" value="Genomic_DNA"/>
</dbReference>
<dbReference type="EMBL" id="CAJNXB010000771">
    <property type="protein sequence ID" value="CAF3095909.1"/>
    <property type="molecule type" value="Genomic_DNA"/>
</dbReference>
<proteinExistence type="predicted"/>
<evidence type="ECO:0000313" key="7">
    <source>
        <dbReference type="EMBL" id="CAF4341862.1"/>
    </source>
</evidence>
<dbReference type="EMBL" id="CAJNYT010000045">
    <property type="protein sequence ID" value="CAF3314841.1"/>
    <property type="molecule type" value="Genomic_DNA"/>
</dbReference>
<protein>
    <recommendedName>
        <fullName evidence="13">J domain-containing protein</fullName>
    </recommendedName>
</protein>
<accession>A0A820M2Z9</accession>
<comment type="caution">
    <text evidence="8">The sequence shown here is derived from an EMBL/GenBank/DDBJ whole genome shotgun (WGS) entry which is preliminary data.</text>
</comment>
<dbReference type="Proteomes" id="UP000663833">
    <property type="component" value="Unassembled WGS sequence"/>
</dbReference>
<dbReference type="Proteomes" id="UP000663872">
    <property type="component" value="Unassembled WGS sequence"/>
</dbReference>
<dbReference type="Proteomes" id="UP000663825">
    <property type="component" value="Unassembled WGS sequence"/>
</dbReference>
<dbReference type="Proteomes" id="UP000663838">
    <property type="component" value="Unassembled WGS sequence"/>
</dbReference>
<evidence type="ECO:0000313" key="5">
    <source>
        <dbReference type="EMBL" id="CAF3336336.1"/>
    </source>
</evidence>
<keyword evidence="1" id="KW-1133">Transmembrane helix</keyword>
<gene>
    <name evidence="6" type="ORF">FME351_LOCUS13821</name>
    <name evidence="3" type="ORF">GRG538_LOCUS1853</name>
    <name evidence="7" type="ORF">HFQ381_LOCUS16147</name>
    <name evidence="4" type="ORF">KIK155_LOCUS1789</name>
    <name evidence="5" type="ORF">LUA448_LOCUS11713</name>
    <name evidence="10" type="ORF">QYT958_LOCUS15045</name>
    <name evidence="2" type="ORF">TIS948_LOCUS6688</name>
    <name evidence="11" type="ORF">TOA249_LOCUS21831</name>
    <name evidence="9" type="ORF">TSG867_LOCUS18018</name>
    <name evidence="8" type="ORF">UJA718_LOCUS16826</name>
</gene>
<dbReference type="SUPFAM" id="SSF46565">
    <property type="entry name" value="Chaperone J-domain"/>
    <property type="match status" value="1"/>
</dbReference>
<dbReference type="EMBL" id="CAJOBQ010001179">
    <property type="protein sequence ID" value="CAF4463387.1"/>
    <property type="molecule type" value="Genomic_DNA"/>
</dbReference>
<dbReference type="OrthoDB" id="5850326at2759"/>
<dbReference type="AlphaFoldDB" id="A0A820M2Z9"/>
<dbReference type="EMBL" id="CAJOBS010001926">
    <property type="protein sequence ID" value="CAF4775357.1"/>
    <property type="molecule type" value="Genomic_DNA"/>
</dbReference>
<keyword evidence="1" id="KW-0472">Membrane</keyword>
<reference evidence="8" key="1">
    <citation type="submission" date="2021-02" db="EMBL/GenBank/DDBJ databases">
        <authorList>
            <person name="Nowell W R."/>
        </authorList>
    </citation>
    <scope>NUCLEOTIDE SEQUENCE</scope>
</reference>